<feature type="domain" description="Macro" evidence="11">
    <location>
        <begin position="581"/>
        <end position="769"/>
    </location>
</feature>
<comment type="subcellular location">
    <subcellularLocation>
        <location evidence="1">Nucleus</location>
    </subcellularLocation>
</comment>
<dbReference type="PANTHER" id="PTHR14453:SF107">
    <property type="entry name" value="POLY [ADP-RIBOSE] POLYMERASE"/>
    <property type="match status" value="1"/>
</dbReference>
<comment type="similarity">
    <text evidence="6">Belongs to the ARTD/PARP family.</text>
</comment>
<dbReference type="EMBL" id="VEVO01000016">
    <property type="protein sequence ID" value="KAF0029148.1"/>
    <property type="molecule type" value="Genomic_DNA"/>
</dbReference>
<dbReference type="FunFam" id="3.90.228.10:FF:000008">
    <property type="entry name" value="Poly [ADP-ribose] polymerase"/>
    <property type="match status" value="1"/>
</dbReference>
<dbReference type="InterPro" id="IPR012677">
    <property type="entry name" value="Nucleotide-bd_a/b_plait_sf"/>
</dbReference>
<evidence type="ECO:0000313" key="12">
    <source>
        <dbReference type="EMBL" id="KAF0029148.1"/>
    </source>
</evidence>
<dbReference type="CDD" id="cd01439">
    <property type="entry name" value="TCCD_inducible_PARP_like"/>
    <property type="match status" value="1"/>
</dbReference>
<keyword evidence="4 7" id="KW-0520">NAD</keyword>
<dbReference type="SUPFAM" id="SSF56399">
    <property type="entry name" value="ADP-ribosylation"/>
    <property type="match status" value="1"/>
</dbReference>
<dbReference type="GO" id="GO:1990404">
    <property type="term" value="F:NAD+-protein mono-ADP-ribosyltransferase activity"/>
    <property type="evidence" value="ECO:0007669"/>
    <property type="project" value="TreeGrafter"/>
</dbReference>
<dbReference type="Pfam" id="PF00644">
    <property type="entry name" value="PARP"/>
    <property type="match status" value="1"/>
</dbReference>
<dbReference type="GO" id="GO:0070212">
    <property type="term" value="P:protein poly-ADP-ribosylation"/>
    <property type="evidence" value="ECO:0007669"/>
    <property type="project" value="TreeGrafter"/>
</dbReference>
<dbReference type="PANTHER" id="PTHR14453">
    <property type="entry name" value="PARP/ZINC FINGER CCCH TYPE DOMAIN CONTAINING PROTEIN"/>
    <property type="match status" value="1"/>
</dbReference>
<dbReference type="GO" id="GO:0005634">
    <property type="term" value="C:nucleus"/>
    <property type="evidence" value="ECO:0007669"/>
    <property type="project" value="UniProtKB-SubCell"/>
</dbReference>
<dbReference type="PROSITE" id="PS50918">
    <property type="entry name" value="WWE"/>
    <property type="match status" value="1"/>
</dbReference>
<dbReference type="Gene3D" id="3.40.220.10">
    <property type="entry name" value="Leucine Aminopeptidase, subunit E, domain 1"/>
    <property type="match status" value="2"/>
</dbReference>
<evidence type="ECO:0000313" key="13">
    <source>
        <dbReference type="Proteomes" id="UP000438429"/>
    </source>
</evidence>
<name>A0A6A4SA65_SCOMX</name>
<evidence type="ECO:0000256" key="1">
    <source>
        <dbReference type="ARBA" id="ARBA00004123"/>
    </source>
</evidence>
<feature type="compositionally biased region" description="Polar residues" evidence="8">
    <location>
        <begin position="81"/>
        <end position="97"/>
    </location>
</feature>
<dbReference type="InterPro" id="IPR052056">
    <property type="entry name" value="Mono-ARTD/PARP"/>
</dbReference>
<keyword evidence="2 7" id="KW-0328">Glycosyltransferase</keyword>
<evidence type="ECO:0000259" key="9">
    <source>
        <dbReference type="PROSITE" id="PS50918"/>
    </source>
</evidence>
<feature type="domain" description="Macro" evidence="11">
    <location>
        <begin position="787"/>
        <end position="988"/>
    </location>
</feature>
<evidence type="ECO:0000256" key="6">
    <source>
        <dbReference type="ARBA" id="ARBA00024347"/>
    </source>
</evidence>
<dbReference type="SUPFAM" id="SSF52949">
    <property type="entry name" value="Macro domain-like"/>
    <property type="match status" value="2"/>
</dbReference>
<evidence type="ECO:0000256" key="2">
    <source>
        <dbReference type="ARBA" id="ARBA00022676"/>
    </source>
</evidence>
<keyword evidence="5" id="KW-0539">Nucleus</keyword>
<dbReference type="Gene3D" id="3.30.70.330">
    <property type="match status" value="1"/>
</dbReference>
<sequence length="1396" mass="153711">MDEYQHPLFFEAKDLTDREKDKLRRYFQKRRDSGGGDCTTVQTVGGNMHKICFKEKEDQERVLQRKFHTITLPSGDRHLTVSRSDAPQTPDQPSTQTFTKANTKGLEKIFKIEVYLLYYLRDNPRANRVLRKQLSSIGCTVELNFDEEEAVVRGDIEKGPGGAFGAAEKWELQVDRVFIGLTETYLCFHVLNPKQQRMLLQDRSSVADDEMKVYRDTGYSVVVGEAEAVRERIANLEKSLPTCKELPIVGETFKLVEGEFSREMRAHHPGVQIQIRHNMIIVEGPDEEVQAGATKLDQLMNKVLVKTVQFPSDLMTFMRSSDAISKYHARFQHSLRHPVSVKVALNLILSSLSSDALDEAEAAVRRELGADTVKLQGAAAVPPDLDRVKDILTRAKNVANCRELRVDVSYIPGASVSAVSAVRLVGYSEDISKLKEVLQDYQMNQVGIQEVLMLPYPELVDRFDKVLGLIGLKQTEVSIKTSPLPHPRVLMSGPRCHVQEVQQALIAALSSLTSDILVLDGPGAQRYFQAEGKVSKDLVESSCQVLIAEHHGANSQDVNIRSRGTSSPGVTPLPSITGLASNTVENVAADKTILKITLGSLEDEQVNALVVPMLDKKLTSTVIGQCLLTKAGNTIQAKFDSVAATRTVCPGDVLQVAGPASLGCSKLFFIECLPWDGVRGQSVQALADGLKRCLDLCVQQRLVSVAFPLIGPGIALKFPPREAIGALAGNIRQFGLSASSGCLSTIHVVVKPGYPDSEECYHDVYRHLSANMNQGDQVIFRPLTSDLDDITLTAGGGVRLRLVFGDITNETTDAVVNTTDFVHFQDDGVCKDILAVAGPEVTSEVQAGEKKKDQVEKHTLNNFILILVSCRVIRVATVKRGEVLKTRPGSFPCRALLHVCGQKDAGVTEKLVHRIVQLCNTSGYKSVAIPAICTGSGGLDPGVVAAAILRGVERATSSTPNSCLADIRLVLRKIDVFLEFREKAMQVFPTAAVNRVSVPHVQQTPRRPVAADLSILHSSSANQQSAFLFVGLQDIPDAMAKLKDLYQAQCSSQTFTTEQLEFLSQDDVESLKQVVEAEGLYVQSGPGGSTVSGLKDGVNRVMQMINASLQGGLRAQQRVREEEDLYTRVAWCILGNNGNWERLPKVANRKLENSDISGAIVDAQSYQWNVDLQRTEATRRSTGQKQKLKRLENLPDFTLPLYWDNMAAGESMKVVTLEPSSAEYHAVKEAFKRTAPKAVMKINRLQNVHLRRAYESQKKHISDKNVQGGGAGERLLYHGTTQENCDSIMTTGFNRRFAGQNATLYGLGTYFAVNAVYSAHPTYSKPNASGCQLMFVARVLTGLYTVGQGGMMVPPPRNTQRPHDLYDSVVDNTDDPNMYVVFHDDQAYPDYLITFK</sequence>
<dbReference type="InterPro" id="IPR057051">
    <property type="entry name" value="PARP14_RPM_1"/>
</dbReference>
<proteinExistence type="inferred from homology"/>
<evidence type="ECO:0000256" key="7">
    <source>
        <dbReference type="RuleBase" id="RU362114"/>
    </source>
</evidence>
<dbReference type="InterPro" id="IPR043472">
    <property type="entry name" value="Macro_dom-like"/>
</dbReference>
<dbReference type="Proteomes" id="UP000438429">
    <property type="component" value="Unassembled WGS sequence"/>
</dbReference>
<dbReference type="SMART" id="SM00506">
    <property type="entry name" value="A1pp"/>
    <property type="match status" value="1"/>
</dbReference>
<dbReference type="InterPro" id="IPR002589">
    <property type="entry name" value="Macro_dom"/>
</dbReference>
<evidence type="ECO:0000256" key="4">
    <source>
        <dbReference type="ARBA" id="ARBA00023027"/>
    </source>
</evidence>
<dbReference type="PROSITE" id="PS51059">
    <property type="entry name" value="PARP_CATALYTIC"/>
    <property type="match status" value="1"/>
</dbReference>
<dbReference type="Gene3D" id="3.90.228.10">
    <property type="match status" value="1"/>
</dbReference>
<dbReference type="GO" id="GO:0003714">
    <property type="term" value="F:transcription corepressor activity"/>
    <property type="evidence" value="ECO:0007669"/>
    <property type="project" value="TreeGrafter"/>
</dbReference>
<feature type="domain" description="WWE" evidence="9">
    <location>
        <begin position="1117"/>
        <end position="1190"/>
    </location>
</feature>
<feature type="region of interest" description="Disordered" evidence="8">
    <location>
        <begin position="76"/>
        <end position="97"/>
    </location>
</feature>
<evidence type="ECO:0000256" key="8">
    <source>
        <dbReference type="SAM" id="MobiDB-lite"/>
    </source>
</evidence>
<reference evidence="12 13" key="1">
    <citation type="submission" date="2019-06" db="EMBL/GenBank/DDBJ databases">
        <title>Draft genomes of female and male turbot (Scophthalmus maximus).</title>
        <authorList>
            <person name="Xu H."/>
            <person name="Xu X.-W."/>
            <person name="Shao C."/>
            <person name="Chen S."/>
        </authorList>
    </citation>
    <scope>NUCLEOTIDE SEQUENCE [LARGE SCALE GENOMIC DNA]</scope>
    <source>
        <strain evidence="12">Ysfricsl-2016a</strain>
        <tissue evidence="12">Blood</tissue>
    </source>
</reference>
<dbReference type="PROSITE" id="PS51154">
    <property type="entry name" value="MACRO"/>
    <property type="match status" value="2"/>
</dbReference>
<organism evidence="12 13">
    <name type="scientific">Scophthalmus maximus</name>
    <name type="common">Turbot</name>
    <name type="synonym">Psetta maxima</name>
    <dbReference type="NCBI Taxonomy" id="52904"/>
    <lineage>
        <taxon>Eukaryota</taxon>
        <taxon>Metazoa</taxon>
        <taxon>Chordata</taxon>
        <taxon>Craniata</taxon>
        <taxon>Vertebrata</taxon>
        <taxon>Euteleostomi</taxon>
        <taxon>Actinopterygii</taxon>
        <taxon>Neopterygii</taxon>
        <taxon>Teleostei</taxon>
        <taxon>Neoteleostei</taxon>
        <taxon>Acanthomorphata</taxon>
        <taxon>Carangaria</taxon>
        <taxon>Pleuronectiformes</taxon>
        <taxon>Pleuronectoidei</taxon>
        <taxon>Scophthalmidae</taxon>
        <taxon>Scophthalmus</taxon>
    </lineage>
</organism>
<dbReference type="GO" id="GO:0010629">
    <property type="term" value="P:negative regulation of gene expression"/>
    <property type="evidence" value="ECO:0007669"/>
    <property type="project" value="TreeGrafter"/>
</dbReference>
<keyword evidence="3 7" id="KW-0808">Transferase</keyword>
<accession>A0A6A4SA65</accession>
<dbReference type="Pfam" id="PF01661">
    <property type="entry name" value="Macro"/>
    <property type="match status" value="1"/>
</dbReference>
<dbReference type="InterPro" id="IPR004170">
    <property type="entry name" value="WWE_dom"/>
</dbReference>
<dbReference type="InterPro" id="IPR012317">
    <property type="entry name" value="Poly(ADP-ribose)pol_cat_dom"/>
</dbReference>
<dbReference type="GO" id="GO:0005737">
    <property type="term" value="C:cytoplasm"/>
    <property type="evidence" value="ECO:0007669"/>
    <property type="project" value="TreeGrafter"/>
</dbReference>
<evidence type="ECO:0000256" key="3">
    <source>
        <dbReference type="ARBA" id="ARBA00022679"/>
    </source>
</evidence>
<comment type="caution">
    <text evidence="12">The sequence shown here is derived from an EMBL/GenBank/DDBJ whole genome shotgun (WGS) entry which is preliminary data.</text>
</comment>
<evidence type="ECO:0000259" key="10">
    <source>
        <dbReference type="PROSITE" id="PS51059"/>
    </source>
</evidence>
<protein>
    <recommendedName>
        <fullName evidence="7">Poly [ADP-ribose] polymerase</fullName>
        <shortName evidence="7">PARP</shortName>
        <ecNumber evidence="7">2.4.2.-</ecNumber>
    </recommendedName>
</protein>
<dbReference type="EC" id="2.4.2.-" evidence="7"/>
<dbReference type="Pfam" id="PF23222">
    <property type="entry name" value="RRM_PARP14_1"/>
    <property type="match status" value="1"/>
</dbReference>
<dbReference type="GO" id="GO:0003950">
    <property type="term" value="F:NAD+ poly-ADP-ribosyltransferase activity"/>
    <property type="evidence" value="ECO:0007669"/>
    <property type="project" value="UniProtKB-UniRule"/>
</dbReference>
<evidence type="ECO:0000259" key="11">
    <source>
        <dbReference type="PROSITE" id="PS51154"/>
    </source>
</evidence>
<feature type="domain" description="PARP catalytic" evidence="10">
    <location>
        <begin position="1199"/>
        <end position="1396"/>
    </location>
</feature>
<evidence type="ECO:0000256" key="5">
    <source>
        <dbReference type="ARBA" id="ARBA00023242"/>
    </source>
</evidence>
<gene>
    <name evidence="12" type="ORF">F2P81_018253</name>
</gene>